<dbReference type="AlphaFoldDB" id="A0A6S6UG33"/>
<dbReference type="InterPro" id="IPR018392">
    <property type="entry name" value="LysM"/>
</dbReference>
<dbReference type="GO" id="GO:0016798">
    <property type="term" value="F:hydrolase activity, acting on glycosyl bonds"/>
    <property type="evidence" value="ECO:0007669"/>
    <property type="project" value="UniProtKB-KW"/>
</dbReference>
<reference evidence="3" key="1">
    <citation type="submission" date="2020-01" db="EMBL/GenBank/DDBJ databases">
        <authorList>
            <person name="Meier V. D."/>
            <person name="Meier V D."/>
        </authorList>
    </citation>
    <scope>NUCLEOTIDE SEQUENCE</scope>
    <source>
        <strain evidence="3">HLG_WM_MAG_07</strain>
    </source>
</reference>
<organism evidence="3">
    <name type="scientific">uncultured Thiotrichaceae bacterium</name>
    <dbReference type="NCBI Taxonomy" id="298394"/>
    <lineage>
        <taxon>Bacteria</taxon>
        <taxon>Pseudomonadati</taxon>
        <taxon>Pseudomonadota</taxon>
        <taxon>Gammaproteobacteria</taxon>
        <taxon>Thiotrichales</taxon>
        <taxon>Thiotrichaceae</taxon>
        <taxon>environmental samples</taxon>
    </lineage>
</organism>
<dbReference type="PROSITE" id="PS51782">
    <property type="entry name" value="LYSM"/>
    <property type="match status" value="1"/>
</dbReference>
<dbReference type="SUPFAM" id="SSF53955">
    <property type="entry name" value="Lysozyme-like"/>
    <property type="match status" value="1"/>
</dbReference>
<dbReference type="PROSITE" id="PS51257">
    <property type="entry name" value="PROKAR_LIPOPROTEIN"/>
    <property type="match status" value="1"/>
</dbReference>
<dbReference type="EC" id="3.2.1.-" evidence="3"/>
<name>A0A6S6UG33_9GAMM</name>
<gene>
    <name evidence="3" type="ORF">HELGO_WM9581</name>
</gene>
<dbReference type="Pfam" id="PF01464">
    <property type="entry name" value="SLT"/>
    <property type="match status" value="1"/>
</dbReference>
<feature type="domain" description="LysM" evidence="2">
    <location>
        <begin position="346"/>
        <end position="389"/>
    </location>
</feature>
<proteinExistence type="inferred from homology"/>
<dbReference type="CDD" id="cd16894">
    <property type="entry name" value="MltD-like"/>
    <property type="match status" value="1"/>
</dbReference>
<dbReference type="InterPro" id="IPR023346">
    <property type="entry name" value="Lysozyme-like_dom_sf"/>
</dbReference>
<comment type="similarity">
    <text evidence="1">Belongs to the transglycosylase Slt family.</text>
</comment>
<accession>A0A6S6UG33</accession>
<evidence type="ECO:0000313" key="3">
    <source>
        <dbReference type="EMBL" id="CAA6828714.1"/>
    </source>
</evidence>
<sequence length="400" mass="45408">MITRKGLAISTATMSSILGGCSGNIIPAATPKAETGAVYSNQQATPNKLYIQREQKTSVHVRPKHTIQLAQQLRHKPTPSQRLGNGAAFQKTKARHHHFRQATQNRQNWQSINRGFNLPRHTNKSLVKRYIRSFSKSPVSLKRMAHRASPHLPYIISEIQRRGMPMEIALLPFVESAYKTNAYSHAHAAGLWQFIPETGRRYGLRQTRTYDARMNPKLATNAALNYLQDLNQEFNGDWLLSLAAYNCGENRVHREIARNKRLGKPTSYWHLRLPKETRQYVPRLFAYKELYSQPTKYGISMPYEQSAMYAAVSTPQRPVPYRHMDVDLIKASQTLLKTTEIPAKTVVHRIRSGDTLTAIAKKYGTSIDNIMKTNGLRSSKIIVGEHLKIVRHSSVGASFV</sequence>
<dbReference type="CDD" id="cd00118">
    <property type="entry name" value="LysM"/>
    <property type="match status" value="1"/>
</dbReference>
<dbReference type="Gene3D" id="1.10.530.10">
    <property type="match status" value="1"/>
</dbReference>
<dbReference type="InterPro" id="IPR036779">
    <property type="entry name" value="LysM_dom_sf"/>
</dbReference>
<dbReference type="Pfam" id="PF01476">
    <property type="entry name" value="LysM"/>
    <property type="match status" value="1"/>
</dbReference>
<dbReference type="Gene3D" id="3.10.350.10">
    <property type="entry name" value="LysM domain"/>
    <property type="match status" value="1"/>
</dbReference>
<keyword evidence="3" id="KW-0378">Hydrolase</keyword>
<evidence type="ECO:0000259" key="2">
    <source>
        <dbReference type="PROSITE" id="PS51782"/>
    </source>
</evidence>
<dbReference type="PANTHER" id="PTHR37423">
    <property type="entry name" value="SOLUBLE LYTIC MUREIN TRANSGLYCOSYLASE-RELATED"/>
    <property type="match status" value="1"/>
</dbReference>
<keyword evidence="3" id="KW-0326">Glycosidase</keyword>
<dbReference type="SMART" id="SM00257">
    <property type="entry name" value="LysM"/>
    <property type="match status" value="1"/>
</dbReference>
<dbReference type="EMBL" id="CACVAY010000151">
    <property type="protein sequence ID" value="CAA6828714.1"/>
    <property type="molecule type" value="Genomic_DNA"/>
</dbReference>
<dbReference type="InterPro" id="IPR008258">
    <property type="entry name" value="Transglycosylase_SLT_dom_1"/>
</dbReference>
<dbReference type="PANTHER" id="PTHR37423:SF2">
    <property type="entry name" value="MEMBRANE-BOUND LYTIC MUREIN TRANSGLYCOSYLASE C"/>
    <property type="match status" value="1"/>
</dbReference>
<dbReference type="SUPFAM" id="SSF54106">
    <property type="entry name" value="LysM domain"/>
    <property type="match status" value="1"/>
</dbReference>
<evidence type="ECO:0000256" key="1">
    <source>
        <dbReference type="ARBA" id="ARBA00007734"/>
    </source>
</evidence>
<protein>
    <submittedName>
        <fullName evidence="3">Membrane-bound lytic murein transglycosylase D (EC)</fullName>
        <ecNumber evidence="3">3.2.1.-</ecNumber>
    </submittedName>
</protein>